<dbReference type="AlphaFoldDB" id="A0A7W8NEP2"/>
<comment type="caution">
    <text evidence="2">The sequence shown here is derived from an EMBL/GenBank/DDBJ whole genome shotgun (WGS) entry which is preliminary data.</text>
</comment>
<protein>
    <submittedName>
        <fullName evidence="2">Uncharacterized protein</fullName>
    </submittedName>
</protein>
<evidence type="ECO:0000313" key="2">
    <source>
        <dbReference type="EMBL" id="MBB5364574.1"/>
    </source>
</evidence>
<dbReference type="EMBL" id="JACHFL010000011">
    <property type="protein sequence ID" value="MBB5364574.1"/>
    <property type="molecule type" value="Genomic_DNA"/>
</dbReference>
<dbReference type="Proteomes" id="UP000552709">
    <property type="component" value="Unassembled WGS sequence"/>
</dbReference>
<reference evidence="2 3" key="1">
    <citation type="submission" date="2020-08" db="EMBL/GenBank/DDBJ databases">
        <title>Genomic Encyclopedia of Type Strains, Phase IV (KMG-IV): sequencing the most valuable type-strain genomes for metagenomic binning, comparative biology and taxonomic classification.</title>
        <authorList>
            <person name="Goeker M."/>
        </authorList>
    </citation>
    <scope>NUCLEOTIDE SEQUENCE [LARGE SCALE GENOMIC DNA]</scope>
    <source>
        <strain evidence="2 3">DSM 27939</strain>
    </source>
</reference>
<gene>
    <name evidence="2" type="ORF">HNQ08_003687</name>
</gene>
<accession>A0A7W8NEP2</accession>
<name>A0A7W8NEP2_9DEIO</name>
<evidence type="ECO:0000313" key="3">
    <source>
        <dbReference type="Proteomes" id="UP000552709"/>
    </source>
</evidence>
<keyword evidence="3" id="KW-1185">Reference proteome</keyword>
<evidence type="ECO:0000256" key="1">
    <source>
        <dbReference type="SAM" id="MobiDB-lite"/>
    </source>
</evidence>
<organism evidence="2 3">
    <name type="scientific">Deinococcus humi</name>
    <dbReference type="NCBI Taxonomy" id="662880"/>
    <lineage>
        <taxon>Bacteria</taxon>
        <taxon>Thermotogati</taxon>
        <taxon>Deinococcota</taxon>
        <taxon>Deinococci</taxon>
        <taxon>Deinococcales</taxon>
        <taxon>Deinococcaceae</taxon>
        <taxon>Deinococcus</taxon>
    </lineage>
</organism>
<sequence length="105" mass="11489">MTPLAEQLITVRGLWDGHVTNPHRMFRGQIVHSDLAGLRKGTNVEISYEHSSADAQNAAQHGTYTLTAGRTRLPLMSFTCRTVGTPGHHSPDDTQEADWQAVPLG</sequence>
<dbReference type="RefSeq" id="WP_184135134.1">
    <property type="nucleotide sequence ID" value="NZ_JACHFL010000011.1"/>
</dbReference>
<proteinExistence type="predicted"/>
<feature type="region of interest" description="Disordered" evidence="1">
    <location>
        <begin position="83"/>
        <end position="105"/>
    </location>
</feature>